<sequence length="409" mass="44881">FRDAALPTPVELLPRASDRARLHIEEWDRWAQPGDAGEVAVDSQAVSDEELSSAYCESFDTWFQDRGCSGTAAEYTNGSEDHAHGCSEGSVGSWNLLSSKGGEVKLGYLSPEGREQLRAPDEAEWAALNRQEGTFSAKKAKSRWCARGFRDPDAEKLITYSPTPQSESTRIFAMVLLSCDMDQAVVDWKNAFSQFRPLKRSGGPIYAAPCEGLAGVHVLEGCLIELMVALCGLGDAPWEWHVTSTSFLSDLDVRKLLLEPCYWTKREKDQLVAQVLIEVDDLRLGSVPGRAKRLRESPQGRFIFGKWCGDEAEFAGRRQRLSTAESRPEISGTVSILASSLNHATIDDVFMHNKAAQLMRDMAAQYIAIWMRGLSQVVAMTACNAASVGSEGPAQNAWLAGTADPQLDT</sequence>
<reference evidence="1" key="1">
    <citation type="submission" date="2023-10" db="EMBL/GenBank/DDBJ databases">
        <authorList>
            <person name="Chen Y."/>
            <person name="Shah S."/>
            <person name="Dougan E. K."/>
            <person name="Thang M."/>
            <person name="Chan C."/>
        </authorList>
    </citation>
    <scope>NUCLEOTIDE SEQUENCE [LARGE SCALE GENOMIC DNA]</scope>
</reference>
<comment type="caution">
    <text evidence="1">The sequence shown here is derived from an EMBL/GenBank/DDBJ whole genome shotgun (WGS) entry which is preliminary data.</text>
</comment>
<organism evidence="1 2">
    <name type="scientific">Prorocentrum cordatum</name>
    <dbReference type="NCBI Taxonomy" id="2364126"/>
    <lineage>
        <taxon>Eukaryota</taxon>
        <taxon>Sar</taxon>
        <taxon>Alveolata</taxon>
        <taxon>Dinophyceae</taxon>
        <taxon>Prorocentrales</taxon>
        <taxon>Prorocentraceae</taxon>
        <taxon>Prorocentrum</taxon>
    </lineage>
</organism>
<dbReference type="EMBL" id="CAUYUJ010014522">
    <property type="protein sequence ID" value="CAK0842462.1"/>
    <property type="molecule type" value="Genomic_DNA"/>
</dbReference>
<evidence type="ECO:0008006" key="3">
    <source>
        <dbReference type="Google" id="ProtNLM"/>
    </source>
</evidence>
<name>A0ABN9TAU7_9DINO</name>
<keyword evidence="2" id="KW-1185">Reference proteome</keyword>
<evidence type="ECO:0000313" key="2">
    <source>
        <dbReference type="Proteomes" id="UP001189429"/>
    </source>
</evidence>
<accession>A0ABN9TAU7</accession>
<proteinExistence type="predicted"/>
<feature type="non-terminal residue" evidence="1">
    <location>
        <position position="409"/>
    </location>
</feature>
<dbReference type="Proteomes" id="UP001189429">
    <property type="component" value="Unassembled WGS sequence"/>
</dbReference>
<evidence type="ECO:0000313" key="1">
    <source>
        <dbReference type="EMBL" id="CAK0842462.1"/>
    </source>
</evidence>
<gene>
    <name evidence="1" type="ORF">PCOR1329_LOCUS37294</name>
</gene>
<protein>
    <recommendedName>
        <fullName evidence="3">Rab3 GTPase-activating protein catalytic subunit</fullName>
    </recommendedName>
</protein>
<feature type="non-terminal residue" evidence="1">
    <location>
        <position position="1"/>
    </location>
</feature>